<accession>A0A0L0V1D6</accession>
<reference evidence="2" key="1">
    <citation type="submission" date="2014-03" db="EMBL/GenBank/DDBJ databases">
        <title>The Genome Sequence of Puccinia striiformis f. sp. tritici PST-78.</title>
        <authorList>
            <consortium name="The Broad Institute Genome Sequencing Platform"/>
            <person name="Cuomo C."/>
            <person name="Hulbert S."/>
            <person name="Chen X."/>
            <person name="Walker B."/>
            <person name="Young S.K."/>
            <person name="Zeng Q."/>
            <person name="Gargeya S."/>
            <person name="Fitzgerald M."/>
            <person name="Haas B."/>
            <person name="Abouelleil A."/>
            <person name="Alvarado L."/>
            <person name="Arachchi H.M."/>
            <person name="Berlin A.M."/>
            <person name="Chapman S.B."/>
            <person name="Goldberg J."/>
            <person name="Griggs A."/>
            <person name="Gujja S."/>
            <person name="Hansen M."/>
            <person name="Howarth C."/>
            <person name="Imamovic A."/>
            <person name="Larimer J."/>
            <person name="McCowan C."/>
            <person name="Montmayeur A."/>
            <person name="Murphy C."/>
            <person name="Neiman D."/>
            <person name="Pearson M."/>
            <person name="Priest M."/>
            <person name="Roberts A."/>
            <person name="Saif S."/>
            <person name="Shea T."/>
            <person name="Sisk P."/>
            <person name="Sykes S."/>
            <person name="Wortman J."/>
            <person name="Nusbaum C."/>
            <person name="Birren B."/>
        </authorList>
    </citation>
    <scope>NUCLEOTIDE SEQUENCE [LARGE SCALE GENOMIC DNA]</scope>
    <source>
        <strain evidence="2">race PST-78</strain>
    </source>
</reference>
<protein>
    <submittedName>
        <fullName evidence="1">Uncharacterized protein</fullName>
    </submittedName>
</protein>
<dbReference type="EMBL" id="AJIL01000152">
    <property type="protein sequence ID" value="KNE92834.1"/>
    <property type="molecule type" value="Genomic_DNA"/>
</dbReference>
<organism evidence="1 2">
    <name type="scientific">Puccinia striiformis f. sp. tritici PST-78</name>
    <dbReference type="NCBI Taxonomy" id="1165861"/>
    <lineage>
        <taxon>Eukaryota</taxon>
        <taxon>Fungi</taxon>
        <taxon>Dikarya</taxon>
        <taxon>Basidiomycota</taxon>
        <taxon>Pucciniomycotina</taxon>
        <taxon>Pucciniomycetes</taxon>
        <taxon>Pucciniales</taxon>
        <taxon>Pucciniaceae</taxon>
        <taxon>Puccinia</taxon>
    </lineage>
</organism>
<comment type="caution">
    <text evidence="1">The sequence shown here is derived from an EMBL/GenBank/DDBJ whole genome shotgun (WGS) entry which is preliminary data.</text>
</comment>
<name>A0A0L0V1D6_9BASI</name>
<gene>
    <name evidence="1" type="ORF">PSTG_13746</name>
</gene>
<keyword evidence="2" id="KW-1185">Reference proteome</keyword>
<dbReference type="AlphaFoldDB" id="A0A0L0V1D6"/>
<proteinExistence type="predicted"/>
<sequence length="181" mass="20211">MKIVGSEFLDDPTIFRNGGEITVVIPSRERVRFGKDVSAFSLPEYSVIFQTFMGPKEEEWKRGWISFVGELSKDPVSNCFLVNASTVHWSKSPPPSFWTFAKCGPCVTGVFVVVQCSEKVSATEHGSTNDQRVMCCLSNMDMGYFRDELVPGTEFYCSGRWTNGPVEVIRMTAEVVAPNNV</sequence>
<dbReference type="Proteomes" id="UP000054564">
    <property type="component" value="Unassembled WGS sequence"/>
</dbReference>
<evidence type="ECO:0000313" key="2">
    <source>
        <dbReference type="Proteomes" id="UP000054564"/>
    </source>
</evidence>
<evidence type="ECO:0000313" key="1">
    <source>
        <dbReference type="EMBL" id="KNE92834.1"/>
    </source>
</evidence>